<name>A0A923LFP0_9FIRM</name>
<gene>
    <name evidence="2" type="ORF">H8S37_02560</name>
</gene>
<accession>A0A923LFP0</accession>
<sequence length="158" mass="17876">MKIKNARGFVCFLFLLVFSLGGCSSKKSSDDIISTDDMTLIYEETISPNKEYVEKEEDIVTYTVEIYQNEDDKILVNSKSNSKFFEPLQYEVECNTSIAKSDIEVEWTTLMGNPNQTEDDQLSTACVSISENGTLLDKRKISFVNRAIDIIGDVIDKN</sequence>
<dbReference type="Proteomes" id="UP000652477">
    <property type="component" value="Unassembled WGS sequence"/>
</dbReference>
<evidence type="ECO:0000313" key="3">
    <source>
        <dbReference type="Proteomes" id="UP000652477"/>
    </source>
</evidence>
<evidence type="ECO:0000313" key="2">
    <source>
        <dbReference type="EMBL" id="MBC5687820.1"/>
    </source>
</evidence>
<dbReference type="EMBL" id="JACOPF010000001">
    <property type="protein sequence ID" value="MBC5687820.1"/>
    <property type="molecule type" value="Genomic_DNA"/>
</dbReference>
<feature type="chain" id="PRO_5039303938" evidence="1">
    <location>
        <begin position="23"/>
        <end position="158"/>
    </location>
</feature>
<dbReference type="RefSeq" id="WP_186874481.1">
    <property type="nucleotide sequence ID" value="NZ_JACOPF010000001.1"/>
</dbReference>
<proteinExistence type="predicted"/>
<evidence type="ECO:0000256" key="1">
    <source>
        <dbReference type="SAM" id="SignalP"/>
    </source>
</evidence>
<feature type="signal peptide" evidence="1">
    <location>
        <begin position="1"/>
        <end position="22"/>
    </location>
</feature>
<keyword evidence="1" id="KW-0732">Signal</keyword>
<organism evidence="2 3">
    <name type="scientific">Mediterraneibacter hominis</name>
    <dbReference type="NCBI Taxonomy" id="2763054"/>
    <lineage>
        <taxon>Bacteria</taxon>
        <taxon>Bacillati</taxon>
        <taxon>Bacillota</taxon>
        <taxon>Clostridia</taxon>
        <taxon>Lachnospirales</taxon>
        <taxon>Lachnospiraceae</taxon>
        <taxon>Mediterraneibacter</taxon>
    </lineage>
</organism>
<reference evidence="2" key="1">
    <citation type="submission" date="2020-08" db="EMBL/GenBank/DDBJ databases">
        <title>Genome public.</title>
        <authorList>
            <person name="Liu C."/>
            <person name="Sun Q."/>
        </authorList>
    </citation>
    <scope>NUCLEOTIDE SEQUENCE</scope>
    <source>
        <strain evidence="2">NSJ-55</strain>
    </source>
</reference>
<dbReference type="PROSITE" id="PS51257">
    <property type="entry name" value="PROKAR_LIPOPROTEIN"/>
    <property type="match status" value="1"/>
</dbReference>
<dbReference type="AlphaFoldDB" id="A0A923LFP0"/>
<comment type="caution">
    <text evidence="2">The sequence shown here is derived from an EMBL/GenBank/DDBJ whole genome shotgun (WGS) entry which is preliminary data.</text>
</comment>
<protein>
    <submittedName>
        <fullName evidence="2">Uncharacterized protein</fullName>
    </submittedName>
</protein>
<keyword evidence="3" id="KW-1185">Reference proteome</keyword>